<gene>
    <name evidence="2" type="ORF">COLO4_09974</name>
</gene>
<feature type="region of interest" description="Disordered" evidence="1">
    <location>
        <begin position="45"/>
        <end position="94"/>
    </location>
</feature>
<dbReference type="EMBL" id="AWUE01014319">
    <property type="protein sequence ID" value="OMP04067.1"/>
    <property type="molecule type" value="Genomic_DNA"/>
</dbReference>
<proteinExistence type="predicted"/>
<comment type="caution">
    <text evidence="2">The sequence shown here is derived from an EMBL/GenBank/DDBJ whole genome shotgun (WGS) entry which is preliminary data.</text>
</comment>
<feature type="compositionally biased region" description="Polar residues" evidence="1">
    <location>
        <begin position="70"/>
        <end position="86"/>
    </location>
</feature>
<reference evidence="3" key="1">
    <citation type="submission" date="2013-09" db="EMBL/GenBank/DDBJ databases">
        <title>Corchorus olitorius genome sequencing.</title>
        <authorList>
            <person name="Alam M."/>
            <person name="Haque M.S."/>
            <person name="Islam M.S."/>
            <person name="Emdad E.M."/>
            <person name="Islam M.M."/>
            <person name="Ahmed B."/>
            <person name="Halim A."/>
            <person name="Hossen Q.M.M."/>
            <person name="Hossain M.Z."/>
            <person name="Ahmed R."/>
            <person name="Khan M.M."/>
            <person name="Islam R."/>
            <person name="Rashid M.M."/>
            <person name="Khan S.A."/>
            <person name="Rahman M.S."/>
            <person name="Alam M."/>
            <person name="Yahiya A.S."/>
            <person name="Khan M.S."/>
            <person name="Azam M.S."/>
            <person name="Haque T."/>
            <person name="Lashkar M.Z.H."/>
            <person name="Akhand A.I."/>
            <person name="Morshed G."/>
            <person name="Roy S."/>
            <person name="Uddin K.S."/>
            <person name="Rabeya T."/>
            <person name="Hossain A.S."/>
            <person name="Chowdhury A."/>
            <person name="Snigdha A.R."/>
            <person name="Mortoza M.S."/>
            <person name="Matin S.A."/>
            <person name="Hoque S.M.E."/>
            <person name="Islam M.K."/>
            <person name="Roy D.K."/>
            <person name="Haider R."/>
            <person name="Moosa M.M."/>
            <person name="Elias S.M."/>
            <person name="Hasan A.M."/>
            <person name="Jahan S."/>
            <person name="Shafiuddin M."/>
            <person name="Mahmood N."/>
            <person name="Shommy N.S."/>
        </authorList>
    </citation>
    <scope>NUCLEOTIDE SEQUENCE [LARGE SCALE GENOMIC DNA]</scope>
    <source>
        <strain evidence="3">cv. O-4</strain>
    </source>
</reference>
<accession>A0A1R3KAF2</accession>
<evidence type="ECO:0000313" key="2">
    <source>
        <dbReference type="EMBL" id="OMP04067.1"/>
    </source>
</evidence>
<protein>
    <submittedName>
        <fullName evidence="2">Uncharacterized protein</fullName>
    </submittedName>
</protein>
<evidence type="ECO:0000256" key="1">
    <source>
        <dbReference type="SAM" id="MobiDB-lite"/>
    </source>
</evidence>
<organism evidence="2 3">
    <name type="scientific">Corchorus olitorius</name>
    <dbReference type="NCBI Taxonomy" id="93759"/>
    <lineage>
        <taxon>Eukaryota</taxon>
        <taxon>Viridiplantae</taxon>
        <taxon>Streptophyta</taxon>
        <taxon>Embryophyta</taxon>
        <taxon>Tracheophyta</taxon>
        <taxon>Spermatophyta</taxon>
        <taxon>Magnoliopsida</taxon>
        <taxon>eudicotyledons</taxon>
        <taxon>Gunneridae</taxon>
        <taxon>Pentapetalae</taxon>
        <taxon>rosids</taxon>
        <taxon>malvids</taxon>
        <taxon>Malvales</taxon>
        <taxon>Malvaceae</taxon>
        <taxon>Grewioideae</taxon>
        <taxon>Apeibeae</taxon>
        <taxon>Corchorus</taxon>
    </lineage>
</organism>
<evidence type="ECO:0000313" key="3">
    <source>
        <dbReference type="Proteomes" id="UP000187203"/>
    </source>
</evidence>
<dbReference type="AlphaFoldDB" id="A0A1R3KAF2"/>
<sequence>MVELAIYSPCKSSHFEKERVVEDNVRFEGKEKALNNDVTSEAGVRLNRSSKFYEGTEAEEESSIEELVGQNRNSTVESSGSSNNKTSADEMDKPDEAVAFSCGEHQQIPPKFVVQLNVMIKNHAARIMVTAYGGLAQGLLSLGPNEAVITRWIGYFV</sequence>
<dbReference type="Proteomes" id="UP000187203">
    <property type="component" value="Unassembled WGS sequence"/>
</dbReference>
<name>A0A1R3KAF2_9ROSI</name>
<keyword evidence="3" id="KW-1185">Reference proteome</keyword>